<organism evidence="7 8">
    <name type="scientific">Kitasatospora purpeofusca</name>
    <dbReference type="NCBI Taxonomy" id="67352"/>
    <lineage>
        <taxon>Bacteria</taxon>
        <taxon>Bacillati</taxon>
        <taxon>Actinomycetota</taxon>
        <taxon>Actinomycetes</taxon>
        <taxon>Kitasatosporales</taxon>
        <taxon>Streptomycetaceae</taxon>
        <taxon>Kitasatospora</taxon>
    </lineage>
</organism>
<evidence type="ECO:0000313" key="8">
    <source>
        <dbReference type="Proteomes" id="UP001432222"/>
    </source>
</evidence>
<dbReference type="Pfam" id="PF07690">
    <property type="entry name" value="MFS_1"/>
    <property type="match status" value="1"/>
</dbReference>
<dbReference type="PANTHER" id="PTHR23513:SF6">
    <property type="entry name" value="MAJOR FACILITATOR SUPERFAMILY ASSOCIATED DOMAIN-CONTAINING PROTEIN"/>
    <property type="match status" value="1"/>
</dbReference>
<feature type="transmembrane region" description="Helical" evidence="6">
    <location>
        <begin position="307"/>
        <end position="327"/>
    </location>
</feature>
<evidence type="ECO:0000256" key="4">
    <source>
        <dbReference type="ARBA" id="ARBA00022989"/>
    </source>
</evidence>
<feature type="transmembrane region" description="Helical" evidence="6">
    <location>
        <begin position="225"/>
        <end position="243"/>
    </location>
</feature>
<feature type="transmembrane region" description="Helical" evidence="6">
    <location>
        <begin position="44"/>
        <end position="61"/>
    </location>
</feature>
<evidence type="ECO:0000256" key="2">
    <source>
        <dbReference type="ARBA" id="ARBA00022475"/>
    </source>
</evidence>
<evidence type="ECO:0000256" key="5">
    <source>
        <dbReference type="ARBA" id="ARBA00023136"/>
    </source>
</evidence>
<evidence type="ECO:0000256" key="1">
    <source>
        <dbReference type="ARBA" id="ARBA00004651"/>
    </source>
</evidence>
<dbReference type="Gene3D" id="1.20.1250.20">
    <property type="entry name" value="MFS general substrate transporter like domains"/>
    <property type="match status" value="2"/>
</dbReference>
<accession>A0ABZ1TUK3</accession>
<feature type="transmembrane region" description="Helical" evidence="6">
    <location>
        <begin position="255"/>
        <end position="272"/>
    </location>
</feature>
<proteinExistence type="predicted"/>
<evidence type="ECO:0000256" key="3">
    <source>
        <dbReference type="ARBA" id="ARBA00022692"/>
    </source>
</evidence>
<dbReference type="InterPro" id="IPR011701">
    <property type="entry name" value="MFS"/>
</dbReference>
<name>A0ABZ1TUK3_9ACTN</name>
<feature type="transmembrane region" description="Helical" evidence="6">
    <location>
        <begin position="145"/>
        <end position="166"/>
    </location>
</feature>
<feature type="transmembrane region" description="Helical" evidence="6">
    <location>
        <begin position="12"/>
        <end position="38"/>
    </location>
</feature>
<reference evidence="7" key="1">
    <citation type="submission" date="2022-10" db="EMBL/GenBank/DDBJ databases">
        <title>The complete genomes of actinobacterial strains from the NBC collection.</title>
        <authorList>
            <person name="Joergensen T.S."/>
            <person name="Alvarez Arevalo M."/>
            <person name="Sterndorff E.B."/>
            <person name="Faurdal D."/>
            <person name="Vuksanovic O."/>
            <person name="Mourched A.-S."/>
            <person name="Charusanti P."/>
            <person name="Shaw S."/>
            <person name="Blin K."/>
            <person name="Weber T."/>
        </authorList>
    </citation>
    <scope>NUCLEOTIDE SEQUENCE</scope>
    <source>
        <strain evidence="7">NBC_00222</strain>
    </source>
</reference>
<dbReference type="InterPro" id="IPR036259">
    <property type="entry name" value="MFS_trans_sf"/>
</dbReference>
<dbReference type="PANTHER" id="PTHR23513">
    <property type="entry name" value="INTEGRAL MEMBRANE EFFLUX PROTEIN-RELATED"/>
    <property type="match status" value="1"/>
</dbReference>
<keyword evidence="2" id="KW-1003">Cell membrane</keyword>
<protein>
    <submittedName>
        <fullName evidence="7">MFS transporter</fullName>
    </submittedName>
</protein>
<dbReference type="SUPFAM" id="SSF103473">
    <property type="entry name" value="MFS general substrate transporter"/>
    <property type="match status" value="1"/>
</dbReference>
<gene>
    <name evidence="7" type="ORF">OHA16_01785</name>
</gene>
<feature type="transmembrane region" description="Helical" evidence="6">
    <location>
        <begin position="339"/>
        <end position="357"/>
    </location>
</feature>
<keyword evidence="5 6" id="KW-0472">Membrane</keyword>
<dbReference type="Proteomes" id="UP001432222">
    <property type="component" value="Chromosome"/>
</dbReference>
<feature type="transmembrane region" description="Helical" evidence="6">
    <location>
        <begin position="284"/>
        <end position="301"/>
    </location>
</feature>
<dbReference type="RefSeq" id="WP_328952889.1">
    <property type="nucleotide sequence ID" value="NZ_CP108110.1"/>
</dbReference>
<dbReference type="EMBL" id="CP108110">
    <property type="protein sequence ID" value="WUQ81814.1"/>
    <property type="molecule type" value="Genomic_DNA"/>
</dbReference>
<keyword evidence="8" id="KW-1185">Reference proteome</keyword>
<comment type="subcellular location">
    <subcellularLocation>
        <location evidence="1">Cell membrane</location>
        <topology evidence="1">Multi-pass membrane protein</topology>
    </subcellularLocation>
</comment>
<evidence type="ECO:0000313" key="7">
    <source>
        <dbReference type="EMBL" id="WUQ81814.1"/>
    </source>
</evidence>
<feature type="transmembrane region" description="Helical" evidence="6">
    <location>
        <begin position="363"/>
        <end position="386"/>
    </location>
</feature>
<keyword evidence="4 6" id="KW-1133">Transmembrane helix</keyword>
<keyword evidence="3 6" id="KW-0812">Transmembrane</keyword>
<evidence type="ECO:0000256" key="6">
    <source>
        <dbReference type="SAM" id="Phobius"/>
    </source>
</evidence>
<sequence>MSYRKVLADRICAQLALSTAVGRFAQVMFDVTVVIFVVQDLHRPAAAGLAVLLATLPGLLLSPLSGGFLQGRNVTAWMAADYLIKAAATFGIAFGASAGAGGIWTLWGLALLSSLTSAFGNVAFRSYVALSLPAQLRGAANGIDSMISGLAAMAGPALAGIAVTVFGGRHSVAVVGAAYLAAALIAAASGRTTPEAGGEVGLRSAAEAVRGILVHPVLRGLTGVYFLYQVAVGVLVVALPQLVSAGFGAAPSWTGTSWSIAGALGIASSLAAGHRIADGAERRFLVIGAALTALGLAGLFLHSAVVWLAAMFVLLGVAVGPMDVGLLSLRQRLLPDTGATATLAVSAGLNMAGYPAGAMVGGLAAGLGLGAQTGVALGCALLSLALCARLPLVSAGATPADGAAARAAESSAAQ</sequence>